<accession>A0A014MKM9</accession>
<name>A0A014MKM9_9BURK</name>
<dbReference type="InterPro" id="IPR028082">
    <property type="entry name" value="Peripla_BP_I"/>
</dbReference>
<proteinExistence type="inferred from homology"/>
<gene>
    <name evidence="5" type="ORF">AX13_11750</name>
</gene>
<dbReference type="PATRIC" id="fig|1457173.3.peg.3501"/>
<feature type="signal peptide" evidence="3">
    <location>
        <begin position="1"/>
        <end position="29"/>
    </location>
</feature>
<evidence type="ECO:0000313" key="6">
    <source>
        <dbReference type="Proteomes" id="UP000020766"/>
    </source>
</evidence>
<evidence type="ECO:0000256" key="3">
    <source>
        <dbReference type="SAM" id="SignalP"/>
    </source>
</evidence>
<organism evidence="5 6">
    <name type="scientific">Comamonas aquatica DA1877</name>
    <dbReference type="NCBI Taxonomy" id="1457173"/>
    <lineage>
        <taxon>Bacteria</taxon>
        <taxon>Pseudomonadati</taxon>
        <taxon>Pseudomonadota</taxon>
        <taxon>Betaproteobacteria</taxon>
        <taxon>Burkholderiales</taxon>
        <taxon>Comamonadaceae</taxon>
        <taxon>Comamonas</taxon>
    </lineage>
</organism>
<feature type="domain" description="Leucine-binding protein" evidence="4">
    <location>
        <begin position="32"/>
        <end position="373"/>
    </location>
</feature>
<comment type="similarity">
    <text evidence="1">Belongs to the leucine-binding protein family.</text>
</comment>
<dbReference type="InterPro" id="IPR028081">
    <property type="entry name" value="Leu-bd"/>
</dbReference>
<dbReference type="EMBL" id="JBOK01000031">
    <property type="protein sequence ID" value="EXU78644.1"/>
    <property type="molecule type" value="Genomic_DNA"/>
</dbReference>
<dbReference type="AlphaFoldDB" id="A0A014MKM9"/>
<dbReference type="Proteomes" id="UP000020766">
    <property type="component" value="Unassembled WGS sequence"/>
</dbReference>
<dbReference type="PANTHER" id="PTHR47151">
    <property type="entry name" value="LEU/ILE/VAL-BINDING ABC TRANSPORTER SUBUNIT"/>
    <property type="match status" value="1"/>
</dbReference>
<evidence type="ECO:0000256" key="2">
    <source>
        <dbReference type="ARBA" id="ARBA00022729"/>
    </source>
</evidence>
<dbReference type="Pfam" id="PF13458">
    <property type="entry name" value="Peripla_BP_6"/>
    <property type="match status" value="1"/>
</dbReference>
<dbReference type="CDD" id="cd06342">
    <property type="entry name" value="PBP1_ABC_LIVBP-like"/>
    <property type="match status" value="1"/>
</dbReference>
<reference evidence="5 6" key="1">
    <citation type="submission" date="2014-01" db="EMBL/GenBank/DDBJ databases">
        <title>Interspecies Systems Biology Uncovers Metabolites Affecting C. elegans Gene Expression and Life History Traits.</title>
        <authorList>
            <person name="Watson E."/>
            <person name="Macneil L.T."/>
            <person name="Ritter A.D."/>
            <person name="Yilmaz L.S."/>
            <person name="Rosebrock A.P."/>
            <person name="Caudy A.A."/>
            <person name="Walhout A.J."/>
        </authorList>
    </citation>
    <scope>NUCLEOTIDE SEQUENCE [LARGE SCALE GENOMIC DNA]</scope>
    <source>
        <strain evidence="5 6">DA1877</strain>
    </source>
</reference>
<sequence>MTSSPSFKTVASTMALACAFGGLMSAAHADTTVRLGFAAPLTGPQAHYGEDMRNGLLLALEEANAKGIKLDGDKAKFVLVSKDDQADPRTAVQVAQQIADDKVQGMLGHFNSGTTIPASRVYNEAGIPQIAMATSPEYTLQGYDNTFRMMTSDTQQGAAVGVFMVKDLNAKKVAIIDDRTAYGQGLADQVIQAVKRAGGTVVAREYTTDKASDFTAILTSIKAKGADAIFFGGLDAQSGPMRRQMATLGLKQPLVSGEMTRSDTFLKLAGEAGNGTYASLAGVPLKTMAQGEKFAAAYKARFKADPGVYAPYAYDGAWNMITAMEQAGSAKAAKYLPKLASLKRSGATSANIAYDKNGDLNEVAVTIYTVKGGKWEEVKTIVDSAK</sequence>
<keyword evidence="2 3" id="KW-0732">Signal</keyword>
<comment type="caution">
    <text evidence="5">The sequence shown here is derived from an EMBL/GenBank/DDBJ whole genome shotgun (WGS) entry which is preliminary data.</text>
</comment>
<evidence type="ECO:0000313" key="5">
    <source>
        <dbReference type="EMBL" id="EXU78644.1"/>
    </source>
</evidence>
<dbReference type="SUPFAM" id="SSF53822">
    <property type="entry name" value="Periplasmic binding protein-like I"/>
    <property type="match status" value="1"/>
</dbReference>
<feature type="chain" id="PRO_5001473581" evidence="3">
    <location>
        <begin position="30"/>
        <end position="386"/>
    </location>
</feature>
<dbReference type="Gene3D" id="3.40.50.2300">
    <property type="match status" value="2"/>
</dbReference>
<protein>
    <submittedName>
        <fullName evidence="5">Amino acid ABC transporter substrate-binding protein</fullName>
    </submittedName>
</protein>
<evidence type="ECO:0000259" key="4">
    <source>
        <dbReference type="Pfam" id="PF13458"/>
    </source>
</evidence>
<keyword evidence="6" id="KW-1185">Reference proteome</keyword>
<evidence type="ECO:0000256" key="1">
    <source>
        <dbReference type="ARBA" id="ARBA00010062"/>
    </source>
</evidence>
<dbReference type="PANTHER" id="PTHR47151:SF2">
    <property type="entry name" value="AMINO ACID BINDING PROTEIN"/>
    <property type="match status" value="1"/>
</dbReference>
<dbReference type="STRING" id="225991.MA05_12385"/>